<evidence type="ECO:0000256" key="4">
    <source>
        <dbReference type="ARBA" id="ARBA00022475"/>
    </source>
</evidence>
<feature type="transmembrane region" description="Helical" evidence="12">
    <location>
        <begin position="233"/>
        <end position="258"/>
    </location>
</feature>
<evidence type="ECO:0000256" key="5">
    <source>
        <dbReference type="ARBA" id="ARBA00022519"/>
    </source>
</evidence>
<keyword evidence="9 12" id="KW-1133">Transmembrane helix</keyword>
<keyword evidence="6" id="KW-0633">Potassium transport</keyword>
<evidence type="ECO:0000256" key="8">
    <source>
        <dbReference type="ARBA" id="ARBA00022958"/>
    </source>
</evidence>
<dbReference type="PIRSF" id="PIRSF006247">
    <property type="entry name" value="TrkH"/>
    <property type="match status" value="1"/>
</dbReference>
<reference evidence="13 14" key="1">
    <citation type="submission" date="2020-08" db="EMBL/GenBank/DDBJ databases">
        <title>Genome public.</title>
        <authorList>
            <person name="Liu C."/>
            <person name="Sun Q."/>
        </authorList>
    </citation>
    <scope>NUCLEOTIDE SEQUENCE [LARGE SCALE GENOMIC DNA]</scope>
    <source>
        <strain evidence="13 14">NSJ-13</strain>
    </source>
</reference>
<evidence type="ECO:0000256" key="2">
    <source>
        <dbReference type="ARBA" id="ARBA00009137"/>
    </source>
</evidence>
<dbReference type="RefSeq" id="WP_118723589.1">
    <property type="nucleotide sequence ID" value="NZ_JACOPE010000001.1"/>
</dbReference>
<evidence type="ECO:0000256" key="7">
    <source>
        <dbReference type="ARBA" id="ARBA00022692"/>
    </source>
</evidence>
<keyword evidence="10" id="KW-0406">Ion transport</keyword>
<evidence type="ECO:0000256" key="1">
    <source>
        <dbReference type="ARBA" id="ARBA00004429"/>
    </source>
</evidence>
<keyword evidence="4" id="KW-1003">Cell membrane</keyword>
<feature type="transmembrane region" description="Helical" evidence="12">
    <location>
        <begin position="7"/>
        <end position="31"/>
    </location>
</feature>
<comment type="caution">
    <text evidence="13">The sequence shown here is derived from an EMBL/GenBank/DDBJ whole genome shotgun (WGS) entry which is preliminary data.</text>
</comment>
<feature type="transmembrane region" description="Helical" evidence="12">
    <location>
        <begin position="270"/>
        <end position="292"/>
    </location>
</feature>
<keyword evidence="3" id="KW-0813">Transport</keyword>
<sequence>MNKKMIIYILAKMVGVEGLVLLLPAIVSLIYREKSGFCFLIVSAVLILIYFLLGRKVPKNKRIYAKDGLVIVGAAWILWSLFGAVPFYISGSIPNYLDAFFETVSGFTTTGSTILTDIEVLPMGMSFWRSLTHWIGGMGVLVFVMVLTSLDDDDSMHLMRAEVPGPEADKLVPKARYTARILYAMYFVLTAAEVIFLMFGGMNFFDALLHAFSTAGTGGFSNKNSSVAYYDSAYIDGVITVFMILFGVNFNLYFLLRLRNWKEALKNEELHAYLGIIAGSIAIISLNIVGMYGNILHAFRYASFQVASIITTTGFCTANYNLWPELSKTILLCLMIIGACAGSTGGGIKVSRLLIMLKSIKKQVKNMLHPKAITIVKVNGKRINESTMKGVYIYFICYIMITMVSVLLVSINNFDFATTFSSVLTTLNNVGPGISQIGPVENFYKFSALSKIVFCMDMLLGRLEIFPYLLLLSPELWRRRF</sequence>
<evidence type="ECO:0000256" key="12">
    <source>
        <dbReference type="SAM" id="Phobius"/>
    </source>
</evidence>
<keyword evidence="8" id="KW-0630">Potassium</keyword>
<feature type="transmembrane region" description="Helical" evidence="12">
    <location>
        <begin position="69"/>
        <end position="89"/>
    </location>
</feature>
<dbReference type="InterPro" id="IPR003445">
    <property type="entry name" value="Cat_transpt"/>
</dbReference>
<evidence type="ECO:0000256" key="11">
    <source>
        <dbReference type="ARBA" id="ARBA00023136"/>
    </source>
</evidence>
<keyword evidence="11 12" id="KW-0472">Membrane</keyword>
<dbReference type="Pfam" id="PF02386">
    <property type="entry name" value="TrkH"/>
    <property type="match status" value="2"/>
</dbReference>
<dbReference type="PANTHER" id="PTHR32024:SF2">
    <property type="entry name" value="TRK SYSTEM POTASSIUM UPTAKE PROTEIN TRKG-RELATED"/>
    <property type="match status" value="1"/>
</dbReference>
<keyword evidence="7 12" id="KW-0812">Transmembrane</keyword>
<dbReference type="Proteomes" id="UP000631576">
    <property type="component" value="Unassembled WGS sequence"/>
</dbReference>
<feature type="transmembrane region" description="Helical" evidence="12">
    <location>
        <begin position="181"/>
        <end position="205"/>
    </location>
</feature>
<protein>
    <submittedName>
        <fullName evidence="13">TrkH family potassium uptake protein</fullName>
    </submittedName>
</protein>
<accession>A0ABR7G7K1</accession>
<evidence type="ECO:0000313" key="14">
    <source>
        <dbReference type="Proteomes" id="UP000631576"/>
    </source>
</evidence>
<feature type="transmembrane region" description="Helical" evidence="12">
    <location>
        <begin position="131"/>
        <end position="150"/>
    </location>
</feature>
<evidence type="ECO:0000256" key="6">
    <source>
        <dbReference type="ARBA" id="ARBA00022538"/>
    </source>
</evidence>
<feature type="transmembrane region" description="Helical" evidence="12">
    <location>
        <begin position="391"/>
        <end position="411"/>
    </location>
</feature>
<dbReference type="InterPro" id="IPR004772">
    <property type="entry name" value="TrkH"/>
</dbReference>
<keyword evidence="14" id="KW-1185">Reference proteome</keyword>
<comment type="subcellular location">
    <subcellularLocation>
        <location evidence="1">Cell inner membrane</location>
        <topology evidence="1">Multi-pass membrane protein</topology>
    </subcellularLocation>
</comment>
<evidence type="ECO:0000256" key="10">
    <source>
        <dbReference type="ARBA" id="ARBA00023065"/>
    </source>
</evidence>
<name>A0ABR7G7K1_9FIRM</name>
<evidence type="ECO:0000313" key="13">
    <source>
        <dbReference type="EMBL" id="MBC5683420.1"/>
    </source>
</evidence>
<keyword evidence="5" id="KW-0997">Cell inner membrane</keyword>
<organism evidence="13 14">
    <name type="scientific">Ruminococcus hominis</name>
    <dbReference type="NCBI Taxonomy" id="2763065"/>
    <lineage>
        <taxon>Bacteria</taxon>
        <taxon>Bacillati</taxon>
        <taxon>Bacillota</taxon>
        <taxon>Clostridia</taxon>
        <taxon>Eubacteriales</taxon>
        <taxon>Oscillospiraceae</taxon>
        <taxon>Ruminococcus</taxon>
    </lineage>
</organism>
<evidence type="ECO:0000256" key="9">
    <source>
        <dbReference type="ARBA" id="ARBA00022989"/>
    </source>
</evidence>
<feature type="transmembrane region" description="Helical" evidence="12">
    <location>
        <begin position="37"/>
        <end position="57"/>
    </location>
</feature>
<gene>
    <name evidence="13" type="ORF">H8S40_07535</name>
</gene>
<proteinExistence type="inferred from homology"/>
<feature type="transmembrane region" description="Helical" evidence="12">
    <location>
        <begin position="329"/>
        <end position="355"/>
    </location>
</feature>
<evidence type="ECO:0000256" key="3">
    <source>
        <dbReference type="ARBA" id="ARBA00022448"/>
    </source>
</evidence>
<dbReference type="EMBL" id="JACOPE010000001">
    <property type="protein sequence ID" value="MBC5683420.1"/>
    <property type="molecule type" value="Genomic_DNA"/>
</dbReference>
<dbReference type="PANTHER" id="PTHR32024">
    <property type="entry name" value="TRK SYSTEM POTASSIUM UPTAKE PROTEIN TRKG-RELATED"/>
    <property type="match status" value="1"/>
</dbReference>
<comment type="similarity">
    <text evidence="2">Belongs to the TrkH potassium transport family.</text>
</comment>